<evidence type="ECO:0000256" key="11">
    <source>
        <dbReference type="ARBA" id="ARBA00023157"/>
    </source>
</evidence>
<feature type="disulfide bond" evidence="13">
    <location>
        <begin position="542"/>
        <end position="574"/>
    </location>
</feature>
<evidence type="ECO:0000256" key="4">
    <source>
        <dbReference type="ARBA" id="ARBA00022692"/>
    </source>
</evidence>
<dbReference type="InterPro" id="IPR002369">
    <property type="entry name" value="Integrin_bsu_VWA"/>
</dbReference>
<feature type="chain" id="PRO_5042025661" description="Integrin beta" evidence="16">
    <location>
        <begin position="22"/>
        <end position="773"/>
    </location>
</feature>
<feature type="disulfide bond" evidence="13">
    <location>
        <begin position="540"/>
        <end position="545"/>
    </location>
</feature>
<dbReference type="InterPro" id="IPR002035">
    <property type="entry name" value="VWF_A"/>
</dbReference>
<dbReference type="SUPFAM" id="SSF103575">
    <property type="entry name" value="Plexin repeat"/>
    <property type="match status" value="1"/>
</dbReference>
<evidence type="ECO:0000256" key="13">
    <source>
        <dbReference type="PIRSR" id="PIRSR002512-1"/>
    </source>
</evidence>
<feature type="disulfide bond" evidence="13">
    <location>
        <begin position="518"/>
        <end position="523"/>
    </location>
</feature>
<comment type="caution">
    <text evidence="18">The sequence shown here is derived from an EMBL/GenBank/DDBJ whole genome shotgun (WGS) entry which is preliminary data.</text>
</comment>
<dbReference type="CDD" id="cd00198">
    <property type="entry name" value="vWFA"/>
    <property type="match status" value="1"/>
</dbReference>
<reference evidence="18" key="1">
    <citation type="submission" date="2023-03" db="EMBL/GenBank/DDBJ databases">
        <title>Chromosome-level genomes of two armyworms, Mythimna separata and Mythimna loreyi, provide insights into the biosynthesis and reception of sex pheromones.</title>
        <authorList>
            <person name="Zhao H."/>
        </authorList>
    </citation>
    <scope>NUCLEOTIDE SEQUENCE</scope>
    <source>
        <strain evidence="18">BeijingLab</strain>
        <tissue evidence="18">Pupa</tissue>
    </source>
</reference>
<gene>
    <name evidence="18" type="ORF">PYW07_000858</name>
</gene>
<evidence type="ECO:0000313" key="18">
    <source>
        <dbReference type="EMBL" id="KAJ8726160.1"/>
    </source>
</evidence>
<comment type="similarity">
    <text evidence="2 14">Belongs to the integrin beta chain family.</text>
</comment>
<dbReference type="InterPro" id="IPR057243">
    <property type="entry name" value="Integrin_I-EGF_CS"/>
</dbReference>
<evidence type="ECO:0000256" key="3">
    <source>
        <dbReference type="ARBA" id="ARBA00022536"/>
    </source>
</evidence>
<keyword evidence="9 14" id="KW-0401">Integrin</keyword>
<dbReference type="AlphaFoldDB" id="A0AAD8DWC5"/>
<keyword evidence="12" id="KW-0325">Glycoprotein</keyword>
<protein>
    <recommendedName>
        <fullName evidence="14">Integrin beta</fullName>
    </recommendedName>
</protein>
<feature type="domain" description="VWFA" evidence="17">
    <location>
        <begin position="125"/>
        <end position="322"/>
    </location>
</feature>
<evidence type="ECO:0000259" key="17">
    <source>
        <dbReference type="PROSITE" id="PS50234"/>
    </source>
</evidence>
<evidence type="ECO:0000256" key="6">
    <source>
        <dbReference type="ARBA" id="ARBA00022737"/>
    </source>
</evidence>
<dbReference type="GO" id="GO:0008305">
    <property type="term" value="C:integrin complex"/>
    <property type="evidence" value="ECO:0007669"/>
    <property type="project" value="TreeGrafter"/>
</dbReference>
<dbReference type="Proteomes" id="UP001231518">
    <property type="component" value="Chromosome 10"/>
</dbReference>
<dbReference type="InterPro" id="IPR001368">
    <property type="entry name" value="TNFR/NGFR_Cys_rich_reg"/>
</dbReference>
<dbReference type="GO" id="GO:0007229">
    <property type="term" value="P:integrin-mediated signaling pathway"/>
    <property type="evidence" value="ECO:0007669"/>
    <property type="project" value="UniProtKB-KW"/>
</dbReference>
<dbReference type="InterPro" id="IPR036465">
    <property type="entry name" value="vWFA_dom_sf"/>
</dbReference>
<feature type="disulfide bond" evidence="13">
    <location>
        <begin position="580"/>
        <end position="585"/>
    </location>
</feature>
<dbReference type="Gene3D" id="1.20.5.100">
    <property type="entry name" value="Cytochrome c1, transmembrane anchor, C-terminal"/>
    <property type="match status" value="1"/>
</dbReference>
<organism evidence="18 19">
    <name type="scientific">Mythimna separata</name>
    <name type="common">Oriental armyworm</name>
    <name type="synonym">Pseudaletia separata</name>
    <dbReference type="NCBI Taxonomy" id="271217"/>
    <lineage>
        <taxon>Eukaryota</taxon>
        <taxon>Metazoa</taxon>
        <taxon>Ecdysozoa</taxon>
        <taxon>Arthropoda</taxon>
        <taxon>Hexapoda</taxon>
        <taxon>Insecta</taxon>
        <taxon>Pterygota</taxon>
        <taxon>Neoptera</taxon>
        <taxon>Endopterygota</taxon>
        <taxon>Lepidoptera</taxon>
        <taxon>Glossata</taxon>
        <taxon>Ditrysia</taxon>
        <taxon>Noctuoidea</taxon>
        <taxon>Noctuidae</taxon>
        <taxon>Noctuinae</taxon>
        <taxon>Hadenini</taxon>
        <taxon>Mythimna</taxon>
    </lineage>
</organism>
<dbReference type="GO" id="GO:0009986">
    <property type="term" value="C:cell surface"/>
    <property type="evidence" value="ECO:0007669"/>
    <property type="project" value="TreeGrafter"/>
</dbReference>
<dbReference type="SUPFAM" id="SSF57196">
    <property type="entry name" value="EGF/Laminin"/>
    <property type="match status" value="1"/>
</dbReference>
<evidence type="ECO:0000313" key="19">
    <source>
        <dbReference type="Proteomes" id="UP001231518"/>
    </source>
</evidence>
<dbReference type="GO" id="GO:0007160">
    <property type="term" value="P:cell-matrix adhesion"/>
    <property type="evidence" value="ECO:0007669"/>
    <property type="project" value="TreeGrafter"/>
</dbReference>
<feature type="disulfide bond" evidence="13">
    <location>
        <begin position="470"/>
        <end position="484"/>
    </location>
</feature>
<evidence type="ECO:0000256" key="10">
    <source>
        <dbReference type="ARBA" id="ARBA00023136"/>
    </source>
</evidence>
<feature type="disulfide bond" evidence="13">
    <location>
        <begin position="44"/>
        <end position="54"/>
    </location>
</feature>
<keyword evidence="7 14" id="KW-0130">Cell adhesion</keyword>
<dbReference type="PROSITE" id="PS00652">
    <property type="entry name" value="TNFR_NGFR_1"/>
    <property type="match status" value="1"/>
</dbReference>
<accession>A0AAD8DWC5</accession>
<dbReference type="GO" id="GO:0005178">
    <property type="term" value="F:integrin binding"/>
    <property type="evidence" value="ECO:0007669"/>
    <property type="project" value="TreeGrafter"/>
</dbReference>
<dbReference type="SUPFAM" id="SSF53300">
    <property type="entry name" value="vWA-like"/>
    <property type="match status" value="1"/>
</dbReference>
<keyword evidence="19" id="KW-1185">Reference proteome</keyword>
<evidence type="ECO:0000256" key="9">
    <source>
        <dbReference type="ARBA" id="ARBA00023037"/>
    </source>
</evidence>
<feature type="disulfide bond" evidence="13">
    <location>
        <begin position="500"/>
        <end position="505"/>
    </location>
</feature>
<evidence type="ECO:0000256" key="12">
    <source>
        <dbReference type="ARBA" id="ARBA00023180"/>
    </source>
</evidence>
<feature type="disulfide bond" evidence="13">
    <location>
        <begin position="502"/>
        <end position="534"/>
    </location>
</feature>
<feature type="disulfide bond" evidence="13">
    <location>
        <begin position="447"/>
        <end position="457"/>
    </location>
</feature>
<dbReference type="GO" id="GO:0016477">
    <property type="term" value="P:cell migration"/>
    <property type="evidence" value="ECO:0007669"/>
    <property type="project" value="TreeGrafter"/>
</dbReference>
<evidence type="ECO:0000256" key="2">
    <source>
        <dbReference type="ARBA" id="ARBA00007449"/>
    </source>
</evidence>
<feature type="transmembrane region" description="Helical" evidence="15">
    <location>
        <begin position="699"/>
        <end position="721"/>
    </location>
</feature>
<dbReference type="PANTHER" id="PTHR10082:SF60">
    <property type="entry name" value="INTEGRIN BETA-PS"/>
    <property type="match status" value="1"/>
</dbReference>
<dbReference type="Gene3D" id="2.10.25.10">
    <property type="entry name" value="Laminin"/>
    <property type="match status" value="2"/>
</dbReference>
<proteinExistence type="inferred from homology"/>
<dbReference type="SMART" id="SM01241">
    <property type="entry name" value="Integrin_b_cyt"/>
    <property type="match status" value="1"/>
</dbReference>
<dbReference type="PROSITE" id="PS50234">
    <property type="entry name" value="VWFA"/>
    <property type="match status" value="1"/>
</dbReference>
<feature type="disulfide bond" evidence="13">
    <location>
        <begin position="454"/>
        <end position="494"/>
    </location>
</feature>
<dbReference type="Pfam" id="PF07974">
    <property type="entry name" value="EGF_2"/>
    <property type="match status" value="1"/>
</dbReference>
<dbReference type="GO" id="GO:0033627">
    <property type="term" value="P:cell adhesion mediated by integrin"/>
    <property type="evidence" value="ECO:0007669"/>
    <property type="project" value="TreeGrafter"/>
</dbReference>
<feature type="disulfide bond" evidence="13">
    <location>
        <begin position="459"/>
        <end position="468"/>
    </location>
</feature>
<dbReference type="Pfam" id="PF00362">
    <property type="entry name" value="Integrin_beta"/>
    <property type="match status" value="1"/>
</dbReference>
<evidence type="ECO:0000256" key="1">
    <source>
        <dbReference type="ARBA" id="ARBA00004479"/>
    </source>
</evidence>
<evidence type="ECO:0000256" key="16">
    <source>
        <dbReference type="SAM" id="SignalP"/>
    </source>
</evidence>
<dbReference type="InterPro" id="IPR014836">
    <property type="entry name" value="Integrin_bsu_cyt_dom"/>
</dbReference>
<feature type="disulfide bond" evidence="13">
    <location>
        <begin position="507"/>
        <end position="516"/>
    </location>
</feature>
<dbReference type="Gene3D" id="3.40.50.410">
    <property type="entry name" value="von Willebrand factor, type A domain"/>
    <property type="match status" value="1"/>
</dbReference>
<feature type="disulfide bond" evidence="13">
    <location>
        <begin position="616"/>
        <end position="625"/>
    </location>
</feature>
<keyword evidence="10 15" id="KW-0472">Membrane</keyword>
<feature type="disulfide bond" evidence="13">
    <location>
        <begin position="547"/>
        <end position="556"/>
    </location>
</feature>
<dbReference type="Gene3D" id="2.60.40.1510">
    <property type="entry name" value="ntegrin, alpha v. Chain A, domain 3"/>
    <property type="match status" value="1"/>
</dbReference>
<feature type="disulfide bond" evidence="13">
    <location>
        <begin position="34"/>
        <end position="65"/>
    </location>
</feature>
<dbReference type="PANTHER" id="PTHR10082">
    <property type="entry name" value="INTEGRIN BETA SUBUNIT"/>
    <property type="match status" value="1"/>
</dbReference>
<dbReference type="Pfam" id="PF08725">
    <property type="entry name" value="Integrin_b_cyt"/>
    <property type="match status" value="1"/>
</dbReference>
<evidence type="ECO:0000256" key="7">
    <source>
        <dbReference type="ARBA" id="ARBA00022889"/>
    </source>
</evidence>
<dbReference type="FunFam" id="2.10.25.10:FF:000036">
    <property type="entry name" value="Integrin beta"/>
    <property type="match status" value="1"/>
</dbReference>
<dbReference type="InterPro" id="IPR013111">
    <property type="entry name" value="EGF_extracell"/>
</dbReference>
<keyword evidence="11 13" id="KW-1015">Disulfide bond</keyword>
<evidence type="ECO:0000256" key="14">
    <source>
        <dbReference type="RuleBase" id="RU000633"/>
    </source>
</evidence>
<feature type="disulfide bond" evidence="13">
    <location>
        <begin position="622"/>
        <end position="695"/>
    </location>
</feature>
<feature type="disulfide bond" evidence="13">
    <location>
        <begin position="582"/>
        <end position="636"/>
    </location>
</feature>
<dbReference type="GO" id="GO:0005925">
    <property type="term" value="C:focal adhesion"/>
    <property type="evidence" value="ECO:0007669"/>
    <property type="project" value="TreeGrafter"/>
</dbReference>
<dbReference type="SMART" id="SM00187">
    <property type="entry name" value="INB"/>
    <property type="match status" value="1"/>
</dbReference>
<evidence type="ECO:0000256" key="15">
    <source>
        <dbReference type="SAM" id="Phobius"/>
    </source>
</evidence>
<dbReference type="PRINTS" id="PR01186">
    <property type="entry name" value="INTEGRINB"/>
</dbReference>
<evidence type="ECO:0000256" key="5">
    <source>
        <dbReference type="ARBA" id="ARBA00022729"/>
    </source>
</evidence>
<keyword evidence="3" id="KW-0245">EGF-like domain</keyword>
<dbReference type="EMBL" id="JARGEI010000009">
    <property type="protein sequence ID" value="KAJ8726160.1"/>
    <property type="molecule type" value="Genomic_DNA"/>
</dbReference>
<keyword evidence="5 16" id="KW-0732">Signal</keyword>
<name>A0AAD8DWC5_MYTSE</name>
<feature type="disulfide bond" evidence="13">
    <location>
        <begin position="558"/>
        <end position="565"/>
    </location>
</feature>
<sequence>MLVKYIIFFVGLSLQYQLISTSDSCQEKKSCSECISDPSICVWCAENDFNSTRCMPQRSVNNSWCPKLLQNPQNAKELEMEAKNFSSVAEHVIQIKPQRYKLTLRPGMPKSFNFSFQGAKDYPVDLYLLLDASRTMERIRNMTATKAENIYYAIHNLTNNVHLGFGTFIDKGMLPFMSNTADDLTYSFRHGLKLVDNFTQFKDKISNSRSGLSHDQQEGGLDALAQVLVCNDIIGWRKESRKIVVFLTDGPYHTAGDGKSAGLFKPYDGQCYTENNTYTKELEMDYPSVGMINKLASERDAIVIFLVESKIKNLYDGLKRSVRGSQIATFSHSQQKGTRDDTIVSILKQIYENISKKIKLITKVRNGSKKHVKISFEPDCTTDEHNPGCDVEIGKEQHIVGTIQYNGTKSATVDIVVEGIGEKLTLDIDTVKTCDCESKPEINSAFCYGDKRVCGICKCSDNRYGEKCSCVKSDKTDNSDNTTCIAADGDGSICSGNGLCVCGICQCQEGYAGKFCECNVNSCPRSLKFNDTVCGKYGECDCGKCKCKPGWTGDACDCSKSNTNCIEYTSNSICNGRGKCECDRCECEHLADWDARNKQTDKCVIKPCIDCNDRQCAKLIKCAKCRRSGHENCSSCDDRIMVEVVKSLTEEHVNGSLWNMCSNVNVEIGCQTNFVYRYNDTNYSVELVVAKDKNCAPTYYVFGGVFLITLLLVGAGTLIAWKLLSDAKDRHEYIKFMQHNKLDASGPSHNPLYEDPTTTVNNPAFRKTSVDIR</sequence>
<dbReference type="PIRSF" id="PIRSF002512">
    <property type="entry name" value="Integrin_B"/>
    <property type="match status" value="1"/>
</dbReference>
<keyword evidence="4 14" id="KW-0812">Transmembrane</keyword>
<dbReference type="GO" id="GO:0098609">
    <property type="term" value="P:cell-cell adhesion"/>
    <property type="evidence" value="ECO:0007669"/>
    <property type="project" value="TreeGrafter"/>
</dbReference>
<evidence type="ECO:0000256" key="8">
    <source>
        <dbReference type="ARBA" id="ARBA00022989"/>
    </source>
</evidence>
<dbReference type="PROSITE" id="PS00243">
    <property type="entry name" value="I_EGF_1"/>
    <property type="match status" value="2"/>
</dbReference>
<feature type="signal peptide" evidence="16">
    <location>
        <begin position="1"/>
        <end position="21"/>
    </location>
</feature>
<keyword evidence="8 15" id="KW-1133">Transmembrane helix</keyword>
<feature type="disulfide bond" evidence="13">
    <location>
        <begin position="230"/>
        <end position="271"/>
    </location>
</feature>
<feature type="disulfide bond" evidence="13">
    <location>
        <begin position="587"/>
        <end position="603"/>
    </location>
</feature>
<dbReference type="InterPro" id="IPR015812">
    <property type="entry name" value="Integrin_bsu"/>
</dbReference>
<comment type="subcellular location">
    <subcellularLocation>
        <location evidence="14">Cell membrane</location>
        <topology evidence="14">Single-pass type I membrane protein</topology>
    </subcellularLocation>
    <subcellularLocation>
        <location evidence="1">Membrane</location>
        <topology evidence="1">Single-pass type I membrane protein</topology>
    </subcellularLocation>
</comment>
<feature type="disulfide bond" evidence="13">
    <location>
        <begin position="31"/>
        <end position="41"/>
    </location>
</feature>
<keyword evidence="6" id="KW-0677">Repeat</keyword>